<dbReference type="Gene3D" id="1.10.8.60">
    <property type="match status" value="1"/>
</dbReference>
<feature type="coiled-coil region" evidence="16">
    <location>
        <begin position="415"/>
        <end position="446"/>
    </location>
</feature>
<dbReference type="HAMAP" id="MF_01458">
    <property type="entry name" value="FtsH"/>
    <property type="match status" value="1"/>
</dbReference>
<keyword evidence="10" id="KW-0862">Zinc</keyword>
<keyword evidence="11 15" id="KW-0067">ATP-binding</keyword>
<name>A0AAW2H6V0_9NEOP</name>
<sequence>MQGGGARSFTRSKAKKFDISRGRITFADVAGHKEVKEELSEVVDFLKHPRHYTALGAKIPRGVLLMGPPGTGKTLLARAVAGEANVNFFHMSGSDFVEVFVGVGAGRVRDLFEQAKKNAPAIIFIDELDAVGRSRSRGAGIGGSHDEREQTLNQMLVEMDGFDTDTNVIVMAATNRSDVLDPALLRPGRFDRRIMVALPDMEERVEILQLHASRVKLANEAEVDLQAIARSSVGFSGADLANVVNEAALLAARRKSLKVEAQDFEEARDKTLMGTARRSLAMSNEEKEQTAYHEAGHALLHYLVKDSDPLHKVTIVPRSRALGVAFSLPKTDRYTANRQQLLARIRICYGGYVAERLIYGWTTVGVQSDLQQATRLARQMVTQWGEEESYGLPLDFGARSPYSEALAVQIDTEVKNILEDAVKEVEDLLEQNLADLKKLAQALLEKETLSDAEVRELLNLPLEKEEKLVSSSELNIEGPCLDLNKKEGE</sequence>
<dbReference type="InterPro" id="IPR027417">
    <property type="entry name" value="P-loop_NTPase"/>
</dbReference>
<keyword evidence="9" id="KW-0378">Hydrolase</keyword>
<gene>
    <name evidence="18" type="ORF">PYX00_011062</name>
</gene>
<dbReference type="GO" id="GO:0004176">
    <property type="term" value="F:ATP-dependent peptidase activity"/>
    <property type="evidence" value="ECO:0007669"/>
    <property type="project" value="InterPro"/>
</dbReference>
<keyword evidence="6" id="KW-0812">Transmembrane</keyword>
<dbReference type="InterPro" id="IPR003593">
    <property type="entry name" value="AAA+_ATPase"/>
</dbReference>
<keyword evidence="12" id="KW-1133">Transmembrane helix</keyword>
<keyword evidence="13" id="KW-0482">Metalloprotease</keyword>
<keyword evidence="14" id="KW-0472">Membrane</keyword>
<dbReference type="GO" id="GO:0006508">
    <property type="term" value="P:proteolysis"/>
    <property type="evidence" value="ECO:0007669"/>
    <property type="project" value="UniProtKB-KW"/>
</dbReference>
<evidence type="ECO:0000256" key="15">
    <source>
        <dbReference type="RuleBase" id="RU003651"/>
    </source>
</evidence>
<protein>
    <recommendedName>
        <fullName evidence="17">AAA+ ATPase domain-containing protein</fullName>
    </recommendedName>
</protein>
<dbReference type="PANTHER" id="PTHR23076:SF97">
    <property type="entry name" value="ATP-DEPENDENT ZINC METALLOPROTEASE YME1L1"/>
    <property type="match status" value="1"/>
</dbReference>
<evidence type="ECO:0000256" key="3">
    <source>
        <dbReference type="ARBA" id="ARBA00010044"/>
    </source>
</evidence>
<dbReference type="FunFam" id="1.20.58.760:FF:000001">
    <property type="entry name" value="ATP-dependent zinc metalloprotease FtsH"/>
    <property type="match status" value="1"/>
</dbReference>
<proteinExistence type="inferred from homology"/>
<evidence type="ECO:0000256" key="8">
    <source>
        <dbReference type="ARBA" id="ARBA00022741"/>
    </source>
</evidence>
<dbReference type="InterPro" id="IPR003959">
    <property type="entry name" value="ATPase_AAA_core"/>
</dbReference>
<dbReference type="Gene3D" id="1.20.58.760">
    <property type="entry name" value="Peptidase M41"/>
    <property type="match status" value="1"/>
</dbReference>
<evidence type="ECO:0000256" key="2">
    <source>
        <dbReference type="ARBA" id="ARBA00004370"/>
    </source>
</evidence>
<keyword evidence="8 15" id="KW-0547">Nucleotide-binding</keyword>
<dbReference type="CDD" id="cd19501">
    <property type="entry name" value="RecA-like_FtsH"/>
    <property type="match status" value="1"/>
</dbReference>
<evidence type="ECO:0000256" key="16">
    <source>
        <dbReference type="SAM" id="Coils"/>
    </source>
</evidence>
<evidence type="ECO:0000256" key="11">
    <source>
        <dbReference type="ARBA" id="ARBA00022840"/>
    </source>
</evidence>
<dbReference type="InterPro" id="IPR000642">
    <property type="entry name" value="Peptidase_M41"/>
</dbReference>
<evidence type="ECO:0000256" key="5">
    <source>
        <dbReference type="ARBA" id="ARBA00022670"/>
    </source>
</evidence>
<keyword evidence="16" id="KW-0175">Coiled coil</keyword>
<dbReference type="Gene3D" id="3.40.50.300">
    <property type="entry name" value="P-loop containing nucleotide triphosphate hydrolases"/>
    <property type="match status" value="1"/>
</dbReference>
<comment type="subcellular location">
    <subcellularLocation>
        <location evidence="2">Membrane</location>
    </subcellularLocation>
</comment>
<dbReference type="GO" id="GO:0005524">
    <property type="term" value="F:ATP binding"/>
    <property type="evidence" value="ECO:0007669"/>
    <property type="project" value="UniProtKB-KW"/>
</dbReference>
<comment type="similarity">
    <text evidence="3">In the C-terminal section; belongs to the peptidase M41 family.</text>
</comment>
<dbReference type="Pfam" id="PF17862">
    <property type="entry name" value="AAA_lid_3"/>
    <property type="match status" value="1"/>
</dbReference>
<dbReference type="InterPro" id="IPR003960">
    <property type="entry name" value="ATPase_AAA_CS"/>
</dbReference>
<dbReference type="NCBIfam" id="TIGR01241">
    <property type="entry name" value="FtsH_fam"/>
    <property type="match status" value="1"/>
</dbReference>
<dbReference type="EMBL" id="JARGDH010000026">
    <property type="protein sequence ID" value="KAL0265453.1"/>
    <property type="molecule type" value="Genomic_DNA"/>
</dbReference>
<accession>A0AAW2H6V0</accession>
<evidence type="ECO:0000256" key="7">
    <source>
        <dbReference type="ARBA" id="ARBA00022723"/>
    </source>
</evidence>
<dbReference type="InterPro" id="IPR005936">
    <property type="entry name" value="FtsH"/>
</dbReference>
<evidence type="ECO:0000256" key="12">
    <source>
        <dbReference type="ARBA" id="ARBA00022989"/>
    </source>
</evidence>
<dbReference type="InterPro" id="IPR037219">
    <property type="entry name" value="Peptidase_M41-like"/>
</dbReference>
<evidence type="ECO:0000256" key="10">
    <source>
        <dbReference type="ARBA" id="ARBA00022833"/>
    </source>
</evidence>
<dbReference type="FunFam" id="3.40.50.300:FF:000001">
    <property type="entry name" value="ATP-dependent zinc metalloprotease FtsH"/>
    <property type="match status" value="1"/>
</dbReference>
<dbReference type="GO" id="GO:0005886">
    <property type="term" value="C:plasma membrane"/>
    <property type="evidence" value="ECO:0007669"/>
    <property type="project" value="TreeGrafter"/>
</dbReference>
<keyword evidence="7" id="KW-0479">Metal-binding</keyword>
<keyword evidence="5" id="KW-0645">Protease</keyword>
<evidence type="ECO:0000259" key="17">
    <source>
        <dbReference type="SMART" id="SM00382"/>
    </source>
</evidence>
<dbReference type="SMART" id="SM00382">
    <property type="entry name" value="AAA"/>
    <property type="match status" value="1"/>
</dbReference>
<dbReference type="GO" id="GO:0016887">
    <property type="term" value="F:ATP hydrolysis activity"/>
    <property type="evidence" value="ECO:0007669"/>
    <property type="project" value="InterPro"/>
</dbReference>
<dbReference type="PROSITE" id="PS00674">
    <property type="entry name" value="AAA"/>
    <property type="match status" value="1"/>
</dbReference>
<feature type="domain" description="AAA+ ATPase" evidence="17">
    <location>
        <begin position="59"/>
        <end position="200"/>
    </location>
</feature>
<dbReference type="Pfam" id="PF00004">
    <property type="entry name" value="AAA"/>
    <property type="match status" value="1"/>
</dbReference>
<dbReference type="GO" id="GO:0010304">
    <property type="term" value="P:PSII associated light-harvesting complex II catabolic process"/>
    <property type="evidence" value="ECO:0007669"/>
    <property type="project" value="UniProtKB-ARBA"/>
</dbReference>
<dbReference type="AlphaFoldDB" id="A0AAW2H6V0"/>
<comment type="cofactor">
    <cofactor evidence="1">
        <name>Zn(2+)</name>
        <dbReference type="ChEBI" id="CHEBI:29105"/>
    </cofactor>
</comment>
<dbReference type="FunFam" id="1.10.8.60:FF:000001">
    <property type="entry name" value="ATP-dependent zinc metalloprotease FtsH"/>
    <property type="match status" value="1"/>
</dbReference>
<dbReference type="GO" id="GO:0046872">
    <property type="term" value="F:metal ion binding"/>
    <property type="evidence" value="ECO:0007669"/>
    <property type="project" value="UniProtKB-KW"/>
</dbReference>
<evidence type="ECO:0000256" key="1">
    <source>
        <dbReference type="ARBA" id="ARBA00001947"/>
    </source>
</evidence>
<dbReference type="Pfam" id="PF01434">
    <property type="entry name" value="Peptidase_M41"/>
    <property type="match status" value="1"/>
</dbReference>
<dbReference type="SUPFAM" id="SSF52540">
    <property type="entry name" value="P-loop containing nucleoside triphosphate hydrolases"/>
    <property type="match status" value="1"/>
</dbReference>
<evidence type="ECO:0000256" key="6">
    <source>
        <dbReference type="ARBA" id="ARBA00022692"/>
    </source>
</evidence>
<evidence type="ECO:0000256" key="13">
    <source>
        <dbReference type="ARBA" id="ARBA00023049"/>
    </source>
</evidence>
<evidence type="ECO:0000256" key="9">
    <source>
        <dbReference type="ARBA" id="ARBA00022801"/>
    </source>
</evidence>
<dbReference type="InterPro" id="IPR041569">
    <property type="entry name" value="AAA_lid_3"/>
</dbReference>
<evidence type="ECO:0000313" key="18">
    <source>
        <dbReference type="EMBL" id="KAL0265453.1"/>
    </source>
</evidence>
<dbReference type="SUPFAM" id="SSF140990">
    <property type="entry name" value="FtsH protease domain-like"/>
    <property type="match status" value="1"/>
</dbReference>
<comment type="similarity">
    <text evidence="4">In the N-terminal section; belongs to the AAA ATPase family.</text>
</comment>
<reference evidence="18" key="1">
    <citation type="journal article" date="2024" name="Gigascience">
        <title>Chromosome-level genome of the poultry shaft louse Menopon gallinae provides insight into the host-switching and adaptive evolution of parasitic lice.</title>
        <authorList>
            <person name="Xu Y."/>
            <person name="Ma L."/>
            <person name="Liu S."/>
            <person name="Liang Y."/>
            <person name="Liu Q."/>
            <person name="He Z."/>
            <person name="Tian L."/>
            <person name="Duan Y."/>
            <person name="Cai W."/>
            <person name="Li H."/>
            <person name="Song F."/>
        </authorList>
    </citation>
    <scope>NUCLEOTIDE SEQUENCE</scope>
    <source>
        <strain evidence="18">Cailab_2023a</strain>
    </source>
</reference>
<comment type="similarity">
    <text evidence="15">Belongs to the AAA ATPase family.</text>
</comment>
<dbReference type="GO" id="GO:0004222">
    <property type="term" value="F:metalloendopeptidase activity"/>
    <property type="evidence" value="ECO:0007669"/>
    <property type="project" value="InterPro"/>
</dbReference>
<dbReference type="PANTHER" id="PTHR23076">
    <property type="entry name" value="METALLOPROTEASE M41 FTSH"/>
    <property type="match status" value="1"/>
</dbReference>
<evidence type="ECO:0000256" key="4">
    <source>
        <dbReference type="ARBA" id="ARBA00010550"/>
    </source>
</evidence>
<evidence type="ECO:0000256" key="14">
    <source>
        <dbReference type="ARBA" id="ARBA00023136"/>
    </source>
</evidence>
<comment type="caution">
    <text evidence="18">The sequence shown here is derived from an EMBL/GenBank/DDBJ whole genome shotgun (WGS) entry which is preliminary data.</text>
</comment>
<organism evidence="18">
    <name type="scientific">Menopon gallinae</name>
    <name type="common">poultry shaft louse</name>
    <dbReference type="NCBI Taxonomy" id="328185"/>
    <lineage>
        <taxon>Eukaryota</taxon>
        <taxon>Metazoa</taxon>
        <taxon>Ecdysozoa</taxon>
        <taxon>Arthropoda</taxon>
        <taxon>Hexapoda</taxon>
        <taxon>Insecta</taxon>
        <taxon>Pterygota</taxon>
        <taxon>Neoptera</taxon>
        <taxon>Paraneoptera</taxon>
        <taxon>Psocodea</taxon>
        <taxon>Troctomorpha</taxon>
        <taxon>Phthiraptera</taxon>
        <taxon>Amblycera</taxon>
        <taxon>Menoponidae</taxon>
        <taxon>Menopon</taxon>
    </lineage>
</organism>